<comment type="catalytic activity">
    <reaction evidence="8 13">
        <text>2 5-aminolevulinate = porphobilinogen + 2 H2O + H(+)</text>
        <dbReference type="Rhea" id="RHEA:24064"/>
        <dbReference type="ChEBI" id="CHEBI:15377"/>
        <dbReference type="ChEBI" id="CHEBI:15378"/>
        <dbReference type="ChEBI" id="CHEBI:58126"/>
        <dbReference type="ChEBI" id="CHEBI:356416"/>
        <dbReference type="EC" id="4.2.1.24"/>
    </reaction>
</comment>
<reference evidence="15 16" key="1">
    <citation type="journal article" date="2019" name="Nat. Microbiol.">
        <title>Wide diversity of methane and short-chain alkane metabolisms in uncultured archaea.</title>
        <authorList>
            <person name="Borrel G."/>
            <person name="Adam P.S."/>
            <person name="McKay L.J."/>
            <person name="Chen L.X."/>
            <person name="Sierra-Garcia I.N."/>
            <person name="Sieber C.M."/>
            <person name="Letourneur Q."/>
            <person name="Ghozlane A."/>
            <person name="Andersen G.L."/>
            <person name="Li W.J."/>
            <person name="Hallam S.J."/>
            <person name="Muyzer G."/>
            <person name="de Oliveira V.M."/>
            <person name="Inskeep W.P."/>
            <person name="Banfield J.F."/>
            <person name="Gribaldo S."/>
        </authorList>
    </citation>
    <scope>NUCLEOTIDE SEQUENCE [LARGE SCALE GENOMIC DNA]</scope>
    <source>
        <strain evidence="15">NM1a</strain>
    </source>
</reference>
<dbReference type="Gene3D" id="3.20.20.70">
    <property type="entry name" value="Aldolase class I"/>
    <property type="match status" value="1"/>
</dbReference>
<evidence type="ECO:0000256" key="6">
    <source>
        <dbReference type="ARBA" id="ARBA00023239"/>
    </source>
</evidence>
<accession>A0A520KSB1</accession>
<dbReference type="SMART" id="SM01004">
    <property type="entry name" value="ALAD"/>
    <property type="match status" value="1"/>
</dbReference>
<dbReference type="PIRSF" id="PIRSF001415">
    <property type="entry name" value="Porphbilin_synth"/>
    <property type="match status" value="1"/>
</dbReference>
<dbReference type="EC" id="4.2.1.24" evidence="3 13"/>
<dbReference type="NCBIfam" id="NF006762">
    <property type="entry name" value="PRK09283.1"/>
    <property type="match status" value="1"/>
</dbReference>
<dbReference type="InterPro" id="IPR013785">
    <property type="entry name" value="Aldolase_TIM"/>
</dbReference>
<dbReference type="GO" id="GO:0006782">
    <property type="term" value="P:protoporphyrinogen IX biosynthetic process"/>
    <property type="evidence" value="ECO:0007669"/>
    <property type="project" value="UniProtKB-UniPathway"/>
</dbReference>
<keyword evidence="11" id="KW-0479">Metal-binding</keyword>
<feature type="binding site" evidence="10">
    <location>
        <position position="299"/>
    </location>
    <ligand>
        <name>5-aminolevulinate</name>
        <dbReference type="ChEBI" id="CHEBI:356416"/>
        <label>2</label>
    </ligand>
</feature>
<evidence type="ECO:0000256" key="3">
    <source>
        <dbReference type="ARBA" id="ARBA00012053"/>
    </source>
</evidence>
<sequence length="309" mass="35205">MRRLRRFKIIQETQLKKDDFVYPLFIDENIKKRKEIASIPGQYRFPLKEIVEEVTSLREIGIRSVILFGIPSKKNMVGSEAYNKNGVVQRAIKAIKKEITDIIVIGDVCLCEYTSHGHCGILTEENYIDNDKTLDVIGKIAESYAESGIDIVAPSGMMDGTVRFVRKRLDDEGYTDVAIMAYSAKYNSGFYSPFRDAADSSPSFGDRSTYQMDYKNSDEAMREIYLDIKEGADIVMVKPALSYLDIIYRAKKMFNFPLAAYNVSGEYAMLKLSSLDQDRVMEEILSSIKRAGADIIISYHAKEFIERFL</sequence>
<evidence type="ECO:0000256" key="4">
    <source>
        <dbReference type="ARBA" id="ARBA00020771"/>
    </source>
</evidence>
<comment type="caution">
    <text evidence="15">The sequence shown here is derived from an EMBL/GenBank/DDBJ whole genome shotgun (WGS) entry which is preliminary data.</text>
</comment>
<dbReference type="FunFam" id="3.20.20.70:FF:000019">
    <property type="entry name" value="Delta-aminolevulinic acid dehydratase"/>
    <property type="match status" value="1"/>
</dbReference>
<dbReference type="PANTHER" id="PTHR11458:SF0">
    <property type="entry name" value="DELTA-AMINOLEVULINIC ACID DEHYDRATASE"/>
    <property type="match status" value="1"/>
</dbReference>
<evidence type="ECO:0000256" key="1">
    <source>
        <dbReference type="ARBA" id="ARBA00004694"/>
    </source>
</evidence>
<evidence type="ECO:0000256" key="5">
    <source>
        <dbReference type="ARBA" id="ARBA00023133"/>
    </source>
</evidence>
<dbReference type="InterPro" id="IPR001731">
    <property type="entry name" value="ALAD"/>
</dbReference>
<dbReference type="CDD" id="cd00384">
    <property type="entry name" value="ALAD_PBGS"/>
    <property type="match status" value="1"/>
</dbReference>
<dbReference type="GO" id="GO:0005829">
    <property type="term" value="C:cytosol"/>
    <property type="evidence" value="ECO:0007669"/>
    <property type="project" value="TreeGrafter"/>
</dbReference>
<name>A0A520KSB1_METT2</name>
<keyword evidence="11" id="KW-0862">Zinc</keyword>
<feature type="binding site" evidence="11">
    <location>
        <position position="119"/>
    </location>
    <ligand>
        <name>Zn(2+)</name>
        <dbReference type="ChEBI" id="CHEBI:29105"/>
        <note>catalytic</note>
    </ligand>
</feature>
<comment type="subunit">
    <text evidence="13">Homooctamer.</text>
</comment>
<proteinExistence type="inferred from homology"/>
<dbReference type="GO" id="GO:0004655">
    <property type="term" value="F:porphobilinogen synthase activity"/>
    <property type="evidence" value="ECO:0007669"/>
    <property type="project" value="UniProtKB-EC"/>
</dbReference>
<dbReference type="PROSITE" id="PS00169">
    <property type="entry name" value="D_ALA_DEHYDRATASE"/>
    <property type="match status" value="1"/>
</dbReference>
<keyword evidence="12" id="KW-0460">Magnesium</keyword>
<evidence type="ECO:0000256" key="14">
    <source>
        <dbReference type="RuleBase" id="RU004161"/>
    </source>
</evidence>
<keyword evidence="5" id="KW-0350">Heme biosynthesis</keyword>
<organism evidence="15 16">
    <name type="scientific">Methanoliparum thermophilum</name>
    <dbReference type="NCBI Taxonomy" id="2491083"/>
    <lineage>
        <taxon>Archaea</taxon>
        <taxon>Methanobacteriati</taxon>
        <taxon>Methanobacteriota</taxon>
        <taxon>Candidatus Methanoliparia</taxon>
        <taxon>Candidatus Methanoliparales</taxon>
        <taxon>Candidatus Methanoliparaceae</taxon>
        <taxon>Candidatus Methanoliparum</taxon>
    </lineage>
</organism>
<evidence type="ECO:0000256" key="7">
    <source>
        <dbReference type="ARBA" id="ARBA00023244"/>
    </source>
</evidence>
<evidence type="ECO:0000313" key="15">
    <source>
        <dbReference type="EMBL" id="RZN64655.1"/>
    </source>
</evidence>
<evidence type="ECO:0000313" key="16">
    <source>
        <dbReference type="Proteomes" id="UP000317158"/>
    </source>
</evidence>
<evidence type="ECO:0000256" key="13">
    <source>
        <dbReference type="RuleBase" id="RU000515"/>
    </source>
</evidence>
<dbReference type="InterPro" id="IPR030656">
    <property type="entry name" value="ALAD_AS"/>
</dbReference>
<dbReference type="EMBL" id="RXIF01000006">
    <property type="protein sequence ID" value="RZN64655.1"/>
    <property type="molecule type" value="Genomic_DNA"/>
</dbReference>
<dbReference type="PRINTS" id="PR00144">
    <property type="entry name" value="DALDHYDRTASE"/>
</dbReference>
<feature type="active site" description="Schiff-base intermediate with substrate" evidence="9">
    <location>
        <position position="185"/>
    </location>
</feature>
<evidence type="ECO:0000256" key="10">
    <source>
        <dbReference type="PIRSR" id="PIRSR001415-2"/>
    </source>
</evidence>
<dbReference type="UniPathway" id="UPA00251">
    <property type="reaction ID" value="UER00318"/>
</dbReference>
<evidence type="ECO:0000256" key="9">
    <source>
        <dbReference type="PIRSR" id="PIRSR001415-1"/>
    </source>
</evidence>
<keyword evidence="6 13" id="KW-0456">Lyase</keyword>
<comment type="pathway">
    <text evidence="1">Porphyrin-containing compound metabolism; protoporphyrin-IX biosynthesis; coproporphyrinogen-III from 5-aminolevulinate: step 1/4.</text>
</comment>
<feature type="binding site" evidence="10">
    <location>
        <position position="195"/>
    </location>
    <ligand>
        <name>5-aminolevulinate</name>
        <dbReference type="ChEBI" id="CHEBI:356416"/>
        <label>1</label>
    </ligand>
</feature>
<feature type="binding site" evidence="11">
    <location>
        <position position="109"/>
    </location>
    <ligand>
        <name>Zn(2+)</name>
        <dbReference type="ChEBI" id="CHEBI:29105"/>
        <note>catalytic</note>
    </ligand>
</feature>
<feature type="binding site" evidence="10">
    <location>
        <position position="207"/>
    </location>
    <ligand>
        <name>5-aminolevulinate</name>
        <dbReference type="ChEBI" id="CHEBI:356416"/>
        <label>1</label>
    </ligand>
</feature>
<feature type="binding site" evidence="11">
    <location>
        <position position="111"/>
    </location>
    <ligand>
        <name>Zn(2+)</name>
        <dbReference type="ChEBI" id="CHEBI:29105"/>
        <note>catalytic</note>
    </ligand>
</feature>
<protein>
    <recommendedName>
        <fullName evidence="4 13">Delta-aminolevulinic acid dehydratase</fullName>
        <ecNumber evidence="3 13">4.2.1.24</ecNumber>
    </recommendedName>
</protein>
<feature type="binding site" evidence="10">
    <location>
        <position position="264"/>
    </location>
    <ligand>
        <name>5-aminolevulinate</name>
        <dbReference type="ChEBI" id="CHEBI:356416"/>
        <label>2</label>
    </ligand>
</feature>
<feature type="binding site" evidence="12">
    <location>
        <position position="223"/>
    </location>
    <ligand>
        <name>Mg(2+)</name>
        <dbReference type="ChEBI" id="CHEBI:18420"/>
    </ligand>
</feature>
<gene>
    <name evidence="15" type="primary">hemB</name>
    <name evidence="15" type="ORF">EF806_04660</name>
</gene>
<dbReference type="PANTHER" id="PTHR11458">
    <property type="entry name" value="DELTA-AMINOLEVULINIC ACID DEHYDRATASE"/>
    <property type="match status" value="1"/>
</dbReference>
<comment type="similarity">
    <text evidence="2 14">Belongs to the ALAD family.</text>
</comment>
<keyword evidence="7 13" id="KW-0627">Porphyrin biosynthesis</keyword>
<evidence type="ECO:0000256" key="8">
    <source>
        <dbReference type="ARBA" id="ARBA00047651"/>
    </source>
</evidence>
<evidence type="ECO:0000256" key="11">
    <source>
        <dbReference type="PIRSR" id="PIRSR001415-3"/>
    </source>
</evidence>
<dbReference type="AlphaFoldDB" id="A0A520KSB1"/>
<evidence type="ECO:0000256" key="2">
    <source>
        <dbReference type="ARBA" id="ARBA00008055"/>
    </source>
</evidence>
<feature type="active site" description="Schiff-base intermediate with substrate" evidence="9">
    <location>
        <position position="238"/>
    </location>
</feature>
<evidence type="ECO:0000256" key="12">
    <source>
        <dbReference type="PIRSR" id="PIRSR001415-5"/>
    </source>
</evidence>
<dbReference type="GO" id="GO:0008270">
    <property type="term" value="F:zinc ion binding"/>
    <property type="evidence" value="ECO:0007669"/>
    <property type="project" value="TreeGrafter"/>
</dbReference>
<dbReference type="SUPFAM" id="SSF51569">
    <property type="entry name" value="Aldolase"/>
    <property type="match status" value="1"/>
</dbReference>
<dbReference type="Proteomes" id="UP000317158">
    <property type="component" value="Unassembled WGS sequence"/>
</dbReference>
<dbReference type="Pfam" id="PF00490">
    <property type="entry name" value="ALAD"/>
    <property type="match status" value="1"/>
</dbReference>